<sequence length="73" mass="8284">MLRLQKRSIWGEQHAFAPQIGEPIPIDAKNKARHMQIAKPKTLQPKPKSCSIPSCLQRKTNQNRTNTTLPPIT</sequence>
<protein>
    <submittedName>
        <fullName evidence="1">Uncharacterized protein</fullName>
    </submittedName>
</protein>
<dbReference type="InParanoid" id="A0A059CU18"/>
<proteinExistence type="predicted"/>
<reference evidence="1" key="1">
    <citation type="submission" date="2013-07" db="EMBL/GenBank/DDBJ databases">
        <title>The genome of Eucalyptus grandis.</title>
        <authorList>
            <person name="Schmutz J."/>
            <person name="Hayes R."/>
            <person name="Myburg A."/>
            <person name="Tuskan G."/>
            <person name="Grattapaglia D."/>
            <person name="Rokhsar D.S."/>
        </authorList>
    </citation>
    <scope>NUCLEOTIDE SEQUENCE</scope>
    <source>
        <tissue evidence="1">Leaf extractions</tissue>
    </source>
</reference>
<dbReference type="EMBL" id="KK198755">
    <property type="protein sequence ID" value="KCW81933.1"/>
    <property type="molecule type" value="Genomic_DNA"/>
</dbReference>
<organism evidence="1">
    <name type="scientific">Eucalyptus grandis</name>
    <name type="common">Flooded gum</name>
    <dbReference type="NCBI Taxonomy" id="71139"/>
    <lineage>
        <taxon>Eukaryota</taxon>
        <taxon>Viridiplantae</taxon>
        <taxon>Streptophyta</taxon>
        <taxon>Embryophyta</taxon>
        <taxon>Tracheophyta</taxon>
        <taxon>Spermatophyta</taxon>
        <taxon>Magnoliopsida</taxon>
        <taxon>eudicotyledons</taxon>
        <taxon>Gunneridae</taxon>
        <taxon>Pentapetalae</taxon>
        <taxon>rosids</taxon>
        <taxon>malvids</taxon>
        <taxon>Myrtales</taxon>
        <taxon>Myrtaceae</taxon>
        <taxon>Myrtoideae</taxon>
        <taxon>Eucalypteae</taxon>
        <taxon>Eucalyptus</taxon>
    </lineage>
</organism>
<accession>A0A059CU18</accession>
<name>A0A059CU18_EUCGR</name>
<dbReference type="Gramene" id="KCW81933">
    <property type="protein sequence ID" value="KCW81933"/>
    <property type="gene ID" value="EUGRSUZ_C03300"/>
</dbReference>
<evidence type="ECO:0000313" key="1">
    <source>
        <dbReference type="EMBL" id="KCW81933.1"/>
    </source>
</evidence>
<dbReference type="AlphaFoldDB" id="A0A059CU18"/>
<gene>
    <name evidence="1" type="ORF">EUGRSUZ_C03300</name>
</gene>